<evidence type="ECO:0000256" key="2">
    <source>
        <dbReference type="ARBA" id="ARBA00023015"/>
    </source>
</evidence>
<dbReference type="SUPFAM" id="SSF88659">
    <property type="entry name" value="Sigma3 and sigma4 domains of RNA polymerase sigma factors"/>
    <property type="match status" value="1"/>
</dbReference>
<dbReference type="PANTHER" id="PTHR43133">
    <property type="entry name" value="RNA POLYMERASE ECF-TYPE SIGMA FACTO"/>
    <property type="match status" value="1"/>
</dbReference>
<evidence type="ECO:0000256" key="4">
    <source>
        <dbReference type="ARBA" id="ARBA00023125"/>
    </source>
</evidence>
<dbReference type="InterPro" id="IPR013324">
    <property type="entry name" value="RNA_pol_sigma_r3/r4-like"/>
</dbReference>
<sequence>MTDVHTTPQLQDRVELRDLAALASAGDGTALNDLLTRVRAVAHRYVRSRLWTYPGGADMVDDVAQEVCVAVFGALNRYRDEGRPFEAFVYGIAARKVADAQRAFAVADLSTSDVPDGADESPTPEEHAVRHSEVQHAVALMDRLPDKLREILLLRVVAGMSAEETGRALGMTPGAVRVAQHRALNTLRGFVGHEGKQGQRAAGEVRHG</sequence>
<evidence type="ECO:0000313" key="8">
    <source>
        <dbReference type="EMBL" id="MFC0628823.1"/>
    </source>
</evidence>
<dbReference type="InterPro" id="IPR036388">
    <property type="entry name" value="WH-like_DNA-bd_sf"/>
</dbReference>
<evidence type="ECO:0000259" key="6">
    <source>
        <dbReference type="Pfam" id="PF04542"/>
    </source>
</evidence>
<dbReference type="InterPro" id="IPR013325">
    <property type="entry name" value="RNA_pol_sigma_r2"/>
</dbReference>
<evidence type="ECO:0000259" key="7">
    <source>
        <dbReference type="Pfam" id="PF08281"/>
    </source>
</evidence>
<comment type="caution">
    <text evidence="8">The sequence shown here is derived from an EMBL/GenBank/DDBJ whole genome shotgun (WGS) entry which is preliminary data.</text>
</comment>
<dbReference type="Proteomes" id="UP001589890">
    <property type="component" value="Unassembled WGS sequence"/>
</dbReference>
<comment type="similarity">
    <text evidence="1">Belongs to the sigma-70 factor family. ECF subfamily.</text>
</comment>
<dbReference type="Gene3D" id="1.10.1740.10">
    <property type="match status" value="1"/>
</dbReference>
<keyword evidence="9" id="KW-1185">Reference proteome</keyword>
<dbReference type="InterPro" id="IPR007627">
    <property type="entry name" value="RNA_pol_sigma70_r2"/>
</dbReference>
<dbReference type="CDD" id="cd06171">
    <property type="entry name" value="Sigma70_r4"/>
    <property type="match status" value="1"/>
</dbReference>
<gene>
    <name evidence="8" type="primary">shbA</name>
    <name evidence="8" type="ORF">ACFFGN_32455</name>
</gene>
<dbReference type="NCBIfam" id="NF007230">
    <property type="entry name" value="PRK09648.1"/>
    <property type="match status" value="1"/>
</dbReference>
<dbReference type="Pfam" id="PF08281">
    <property type="entry name" value="Sigma70_r4_2"/>
    <property type="match status" value="1"/>
</dbReference>
<reference evidence="8 9" key="1">
    <citation type="submission" date="2024-09" db="EMBL/GenBank/DDBJ databases">
        <authorList>
            <person name="Sun Q."/>
            <person name="Mori K."/>
        </authorList>
    </citation>
    <scope>NUCLEOTIDE SEQUENCE [LARGE SCALE GENOMIC DNA]</scope>
    <source>
        <strain evidence="8 9">CGMCC 1.15906</strain>
    </source>
</reference>
<keyword evidence="5" id="KW-0804">Transcription</keyword>
<protein>
    <submittedName>
        <fullName evidence="8">RNA polymerase sigma factor ShbA</fullName>
    </submittedName>
</protein>
<dbReference type="RefSeq" id="WP_380055795.1">
    <property type="nucleotide sequence ID" value="NZ_JBHLTC010000040.1"/>
</dbReference>
<name>A0ABV6QW09_9ACTN</name>
<dbReference type="PANTHER" id="PTHR43133:SF58">
    <property type="entry name" value="ECF RNA POLYMERASE SIGMA FACTOR SIGD"/>
    <property type="match status" value="1"/>
</dbReference>
<evidence type="ECO:0000256" key="1">
    <source>
        <dbReference type="ARBA" id="ARBA00010641"/>
    </source>
</evidence>
<keyword evidence="2" id="KW-0805">Transcription regulation</keyword>
<dbReference type="Pfam" id="PF04542">
    <property type="entry name" value="Sigma70_r2"/>
    <property type="match status" value="1"/>
</dbReference>
<keyword evidence="3" id="KW-0731">Sigma factor</keyword>
<feature type="domain" description="RNA polymerase sigma factor 70 region 4 type 2" evidence="7">
    <location>
        <begin position="139"/>
        <end position="187"/>
    </location>
</feature>
<keyword evidence="4" id="KW-0238">DNA-binding</keyword>
<dbReference type="SUPFAM" id="SSF88946">
    <property type="entry name" value="Sigma2 domain of RNA polymerase sigma factors"/>
    <property type="match status" value="1"/>
</dbReference>
<evidence type="ECO:0000256" key="3">
    <source>
        <dbReference type="ARBA" id="ARBA00023082"/>
    </source>
</evidence>
<proteinExistence type="inferred from homology"/>
<evidence type="ECO:0000313" key="9">
    <source>
        <dbReference type="Proteomes" id="UP001589890"/>
    </source>
</evidence>
<dbReference type="InterPro" id="IPR014284">
    <property type="entry name" value="RNA_pol_sigma-70_dom"/>
</dbReference>
<dbReference type="NCBIfam" id="TIGR02937">
    <property type="entry name" value="sigma70-ECF"/>
    <property type="match status" value="1"/>
</dbReference>
<dbReference type="InterPro" id="IPR013249">
    <property type="entry name" value="RNA_pol_sigma70_r4_t2"/>
</dbReference>
<dbReference type="InterPro" id="IPR039425">
    <property type="entry name" value="RNA_pol_sigma-70-like"/>
</dbReference>
<dbReference type="EMBL" id="JBHLTC010000040">
    <property type="protein sequence ID" value="MFC0628823.1"/>
    <property type="molecule type" value="Genomic_DNA"/>
</dbReference>
<dbReference type="Gene3D" id="1.10.10.10">
    <property type="entry name" value="Winged helix-like DNA-binding domain superfamily/Winged helix DNA-binding domain"/>
    <property type="match status" value="1"/>
</dbReference>
<feature type="domain" description="RNA polymerase sigma-70 region 2" evidence="6">
    <location>
        <begin position="35"/>
        <end position="102"/>
    </location>
</feature>
<evidence type="ECO:0000256" key="5">
    <source>
        <dbReference type="ARBA" id="ARBA00023163"/>
    </source>
</evidence>
<accession>A0ABV6QW09</accession>
<organism evidence="8 9">
    <name type="scientific">Kribbella deserti</name>
    <dbReference type="NCBI Taxonomy" id="1926257"/>
    <lineage>
        <taxon>Bacteria</taxon>
        <taxon>Bacillati</taxon>
        <taxon>Actinomycetota</taxon>
        <taxon>Actinomycetes</taxon>
        <taxon>Propionibacteriales</taxon>
        <taxon>Kribbellaceae</taxon>
        <taxon>Kribbella</taxon>
    </lineage>
</organism>